<sequence>MGEVAGTAVRAPRIMIKCDKSDGPELQWGNIISDWFSGAHIDGANPIAPDWKVMNILPDTGVNCTRETGSRTAWTQHVSGSPPRVTIPGQLQSCGPQYNWITPKDAAEYLRLLLGRCRRSGRAGGRIDVVPNELGSVNMITLWWWNPELQMGREFESA</sequence>
<dbReference type="EMBL" id="ML220140">
    <property type="protein sequence ID" value="TGZ78594.1"/>
    <property type="molecule type" value="Genomic_DNA"/>
</dbReference>
<dbReference type="Proteomes" id="UP000298138">
    <property type="component" value="Unassembled WGS sequence"/>
</dbReference>
<reference evidence="1 2" key="1">
    <citation type="submission" date="2019-04" db="EMBL/GenBank/DDBJ databases">
        <title>Comparative genomics and transcriptomics to analyze fruiting body development in filamentous ascomycetes.</title>
        <authorList>
            <consortium name="DOE Joint Genome Institute"/>
            <person name="Lutkenhaus R."/>
            <person name="Traeger S."/>
            <person name="Breuer J."/>
            <person name="Kuo A."/>
            <person name="Lipzen A."/>
            <person name="Pangilinan J."/>
            <person name="Dilworth D."/>
            <person name="Sandor L."/>
            <person name="Poggeler S."/>
            <person name="Barry K."/>
            <person name="Grigoriev I.V."/>
            <person name="Nowrousian M."/>
        </authorList>
    </citation>
    <scope>NUCLEOTIDE SEQUENCE [LARGE SCALE GENOMIC DNA]</scope>
    <source>
        <strain evidence="1 2">CBS 389.68</strain>
    </source>
</reference>
<keyword evidence="2" id="KW-1185">Reference proteome</keyword>
<protein>
    <submittedName>
        <fullName evidence="1">Uncharacterized protein</fullName>
    </submittedName>
</protein>
<gene>
    <name evidence="1" type="ORF">EX30DRAFT_343141</name>
</gene>
<organism evidence="1 2">
    <name type="scientific">Ascodesmis nigricans</name>
    <dbReference type="NCBI Taxonomy" id="341454"/>
    <lineage>
        <taxon>Eukaryota</taxon>
        <taxon>Fungi</taxon>
        <taxon>Dikarya</taxon>
        <taxon>Ascomycota</taxon>
        <taxon>Pezizomycotina</taxon>
        <taxon>Pezizomycetes</taxon>
        <taxon>Pezizales</taxon>
        <taxon>Ascodesmidaceae</taxon>
        <taxon>Ascodesmis</taxon>
    </lineage>
</organism>
<evidence type="ECO:0000313" key="2">
    <source>
        <dbReference type="Proteomes" id="UP000298138"/>
    </source>
</evidence>
<accession>A0A4V3SI35</accession>
<dbReference type="AlphaFoldDB" id="A0A4V3SI35"/>
<evidence type="ECO:0000313" key="1">
    <source>
        <dbReference type="EMBL" id="TGZ78594.1"/>
    </source>
</evidence>
<proteinExistence type="predicted"/>
<dbReference type="InParanoid" id="A0A4V3SI35"/>
<name>A0A4V3SI35_9PEZI</name>